<reference evidence="2 3" key="1">
    <citation type="submission" date="2023-04" db="EMBL/GenBank/DDBJ databases">
        <title>Clostridium tannerae sp. nov., isolated from the fecal material of an alpaca.</title>
        <authorList>
            <person name="Miller S."/>
            <person name="Hendry M."/>
            <person name="King J."/>
            <person name="Sankaranarayanan K."/>
            <person name="Lawson P.A."/>
        </authorList>
    </citation>
    <scope>NUCLEOTIDE SEQUENCE [LARGE SCALE GENOMIC DNA]</scope>
    <source>
        <strain evidence="2 3">A1-XYC3</strain>
    </source>
</reference>
<dbReference type="InterPro" id="IPR011437">
    <property type="entry name" value="DUF1540"/>
</dbReference>
<keyword evidence="3" id="KW-1185">Reference proteome</keyword>
<accession>A0ABU4JPK5</accession>
<dbReference type="Proteomes" id="UP001281656">
    <property type="component" value="Unassembled WGS sequence"/>
</dbReference>
<gene>
    <name evidence="2" type="ORF">P8V03_02745</name>
</gene>
<dbReference type="Pfam" id="PF07561">
    <property type="entry name" value="DUF1540"/>
    <property type="match status" value="2"/>
</dbReference>
<comment type="caution">
    <text evidence="2">The sequence shown here is derived from an EMBL/GenBank/DDBJ whole genome shotgun (WGS) entry which is preliminary data.</text>
</comment>
<feature type="domain" description="DUF1540" evidence="1">
    <location>
        <begin position="6"/>
        <end position="43"/>
    </location>
</feature>
<dbReference type="EMBL" id="JARUJP010000002">
    <property type="protein sequence ID" value="MDW8800070.1"/>
    <property type="molecule type" value="Genomic_DNA"/>
</dbReference>
<evidence type="ECO:0000313" key="2">
    <source>
        <dbReference type="EMBL" id="MDW8800070.1"/>
    </source>
</evidence>
<organism evidence="2 3">
    <name type="scientific">Clostridium tanneri</name>
    <dbReference type="NCBI Taxonomy" id="3037988"/>
    <lineage>
        <taxon>Bacteria</taxon>
        <taxon>Bacillati</taxon>
        <taxon>Bacillota</taxon>
        <taxon>Clostridia</taxon>
        <taxon>Eubacteriales</taxon>
        <taxon>Clostridiaceae</taxon>
        <taxon>Clostridium</taxon>
    </lineage>
</organism>
<evidence type="ECO:0000259" key="1">
    <source>
        <dbReference type="Pfam" id="PF07561"/>
    </source>
</evidence>
<proteinExistence type="predicted"/>
<feature type="domain" description="DUF1540" evidence="1">
    <location>
        <begin position="79"/>
        <end position="117"/>
    </location>
</feature>
<protein>
    <submittedName>
        <fullName evidence="2">DUF1540 domain-containing protein</fullName>
    </submittedName>
</protein>
<evidence type="ECO:0000313" key="3">
    <source>
        <dbReference type="Proteomes" id="UP001281656"/>
    </source>
</evidence>
<sequence>MSGKLRCSAKNCYNNVNEFCIASSIHVMGEEANTSPDTMCDTFLEKTDADAMSHFTNRNLAGEFRQLFSADTVELSPDIVCEAQNCVYNVNRICSADFVQVHGPNARTSESTECETFRENE</sequence>
<name>A0ABU4JPK5_9CLOT</name>
<dbReference type="RefSeq" id="WP_261671109.1">
    <property type="nucleotide sequence ID" value="NZ_JARUJP010000002.1"/>
</dbReference>